<reference evidence="3" key="1">
    <citation type="submission" date="2016-06" db="EMBL/GenBank/DDBJ databases">
        <title>Parallel loss of symbiosis genes in relatives of nitrogen-fixing non-legume Parasponia.</title>
        <authorList>
            <person name="Van Velzen R."/>
            <person name="Holmer R."/>
            <person name="Bu F."/>
            <person name="Rutten L."/>
            <person name="Van Zeijl A."/>
            <person name="Liu W."/>
            <person name="Santuari L."/>
            <person name="Cao Q."/>
            <person name="Sharma T."/>
            <person name="Shen D."/>
            <person name="Roswanjaya Y."/>
            <person name="Wardhani T."/>
            <person name="Kalhor M.S."/>
            <person name="Jansen J."/>
            <person name="Van den Hoogen J."/>
            <person name="Gungor B."/>
            <person name="Hartog M."/>
            <person name="Hontelez J."/>
            <person name="Verver J."/>
            <person name="Yang W.-C."/>
            <person name="Schijlen E."/>
            <person name="Repin R."/>
            <person name="Schilthuizen M."/>
            <person name="Schranz E."/>
            <person name="Heidstra R."/>
            <person name="Miyata K."/>
            <person name="Fedorova E."/>
            <person name="Kohlen W."/>
            <person name="Bisseling T."/>
            <person name="Smit S."/>
            <person name="Geurts R."/>
        </authorList>
    </citation>
    <scope>NUCLEOTIDE SEQUENCE [LARGE SCALE GENOMIC DNA]</scope>
    <source>
        <strain evidence="3">cv. WU1-14</strain>
    </source>
</reference>
<organism evidence="2 3">
    <name type="scientific">Parasponia andersonii</name>
    <name type="common">Sponia andersonii</name>
    <dbReference type="NCBI Taxonomy" id="3476"/>
    <lineage>
        <taxon>Eukaryota</taxon>
        <taxon>Viridiplantae</taxon>
        <taxon>Streptophyta</taxon>
        <taxon>Embryophyta</taxon>
        <taxon>Tracheophyta</taxon>
        <taxon>Spermatophyta</taxon>
        <taxon>Magnoliopsida</taxon>
        <taxon>eudicotyledons</taxon>
        <taxon>Gunneridae</taxon>
        <taxon>Pentapetalae</taxon>
        <taxon>rosids</taxon>
        <taxon>fabids</taxon>
        <taxon>Rosales</taxon>
        <taxon>Cannabaceae</taxon>
        <taxon>Parasponia</taxon>
    </lineage>
</organism>
<dbReference type="AlphaFoldDB" id="A0A2P5BKF6"/>
<accession>A0A2P5BKF6</accession>
<feature type="region of interest" description="Disordered" evidence="1">
    <location>
        <begin position="1"/>
        <end position="104"/>
    </location>
</feature>
<dbReference type="EMBL" id="JXTB01000264">
    <property type="protein sequence ID" value="PON49270.1"/>
    <property type="molecule type" value="Genomic_DNA"/>
</dbReference>
<evidence type="ECO:0000256" key="1">
    <source>
        <dbReference type="SAM" id="MobiDB-lite"/>
    </source>
</evidence>
<feature type="compositionally biased region" description="Low complexity" evidence="1">
    <location>
        <begin position="57"/>
        <end position="71"/>
    </location>
</feature>
<evidence type="ECO:0000313" key="3">
    <source>
        <dbReference type="Proteomes" id="UP000237105"/>
    </source>
</evidence>
<keyword evidence="3" id="KW-1185">Reference proteome</keyword>
<name>A0A2P5BKF6_PARAD</name>
<feature type="compositionally biased region" description="Gly residues" evidence="1">
    <location>
        <begin position="15"/>
        <end position="47"/>
    </location>
</feature>
<sequence length="201" mass="21215">MAPGIGRQGRRGRGRGSYGGRGSSVGGHGGFVSHGGRGGSVTQGGHGSFSSQDDRGSSTSLGGLGDSTSPSASQQRMVDPPSSQTPSCSTAYPSATTSGSEAVRGPTCGKKTILIAKSATSGKLPVTFGAACHQPICVNAERFNNEIGYIICHHGIFHHKEWRLVPEDERAPLQQYLLEDFDINLHNETTLKYIDEQMRKA</sequence>
<proteinExistence type="predicted"/>
<protein>
    <submittedName>
        <fullName evidence="2">Uncharacterized protein</fullName>
    </submittedName>
</protein>
<evidence type="ECO:0000313" key="2">
    <source>
        <dbReference type="EMBL" id="PON49270.1"/>
    </source>
</evidence>
<gene>
    <name evidence="2" type="ORF">PanWU01x14_231450</name>
</gene>
<dbReference type="Proteomes" id="UP000237105">
    <property type="component" value="Unassembled WGS sequence"/>
</dbReference>
<comment type="caution">
    <text evidence="2">The sequence shown here is derived from an EMBL/GenBank/DDBJ whole genome shotgun (WGS) entry which is preliminary data.</text>
</comment>
<feature type="compositionally biased region" description="Polar residues" evidence="1">
    <location>
        <begin position="72"/>
        <end position="100"/>
    </location>
</feature>